<dbReference type="InterPro" id="IPR001670">
    <property type="entry name" value="ADH_Fe/GldA"/>
</dbReference>
<accession>R4ULC2</accession>
<dbReference type="GO" id="GO:1990362">
    <property type="term" value="F:butanol dehydrogenase (NAD+) activity"/>
    <property type="evidence" value="ECO:0007669"/>
    <property type="project" value="InterPro"/>
</dbReference>
<dbReference type="Pfam" id="PF25137">
    <property type="entry name" value="ADH_Fe_C"/>
    <property type="match status" value="1"/>
</dbReference>
<dbReference type="SUPFAM" id="SSF56796">
    <property type="entry name" value="Dehydroquinate synthase-like"/>
    <property type="match status" value="1"/>
</dbReference>
<dbReference type="InterPro" id="IPR056798">
    <property type="entry name" value="ADH_Fe_C"/>
</dbReference>
<dbReference type="InterPro" id="IPR044731">
    <property type="entry name" value="BDH-like"/>
</dbReference>
<dbReference type="Pfam" id="PF00465">
    <property type="entry name" value="Fe-ADH"/>
    <property type="match status" value="1"/>
</dbReference>
<dbReference type="EMBL" id="KC741140">
    <property type="protein sequence ID" value="AGM32964.1"/>
    <property type="molecule type" value="mRNA"/>
</dbReference>
<evidence type="ECO:0000259" key="2">
    <source>
        <dbReference type="Pfam" id="PF00465"/>
    </source>
</evidence>
<dbReference type="AlphaFoldDB" id="R4ULC2"/>
<organism evidence="4">
    <name type="scientific">Coptotermes formosanus</name>
    <name type="common">Formosan subterranean termite</name>
    <dbReference type="NCBI Taxonomy" id="36987"/>
    <lineage>
        <taxon>Eukaryota</taxon>
        <taxon>Metazoa</taxon>
        <taxon>Ecdysozoa</taxon>
        <taxon>Arthropoda</taxon>
        <taxon>Hexapoda</taxon>
        <taxon>Insecta</taxon>
        <taxon>Pterygota</taxon>
        <taxon>Neoptera</taxon>
        <taxon>Polyneoptera</taxon>
        <taxon>Dictyoptera</taxon>
        <taxon>Blattodea</taxon>
        <taxon>Blattoidea</taxon>
        <taxon>Termitoidae</taxon>
        <taxon>Rhinotermitidae</taxon>
        <taxon>Coptotermes</taxon>
    </lineage>
</organism>
<feature type="domain" description="Fe-containing alcohol dehydrogenase-like C-terminal" evidence="3">
    <location>
        <begin position="75"/>
        <end position="246"/>
    </location>
</feature>
<feature type="domain" description="Alcohol dehydrogenase iron-type/glycerol dehydrogenase GldA" evidence="2">
    <location>
        <begin position="12"/>
        <end position="59"/>
    </location>
</feature>
<dbReference type="PANTHER" id="PTHR43633:SF1">
    <property type="entry name" value="ALCOHOL DEHYDROGENASE YQHD"/>
    <property type="match status" value="1"/>
</dbReference>
<evidence type="ECO:0000259" key="3">
    <source>
        <dbReference type="Pfam" id="PF25137"/>
    </source>
</evidence>
<keyword evidence="1" id="KW-0560">Oxidoreductase</keyword>
<name>R4ULC2_COPFO</name>
<sequence length="273" mass="29980">MMLGTLEPPSCAYPIGSVLTLSATGSEWNHAFVISKRETQEKMALTTPVTYPLFSLVDPTYQLTLPLRQLRNGVYDAMIHAIDATFVPTVLPLLDDFQLCVLKELIEIGPKVIQSNPSYEFVNRLALAASFACNFLYRSPVKATCFGIHCIGHMLTAKYGIDHGATLSIITCPLLQEFLNERKAILAKAAETIWNATGTTEQKAQACIDNLRKFIAEIGQPLKCSDVEGVVVQEGDVDIITKMVFKSTKGNNLGVNGTITEEITRKILSQVVK</sequence>
<dbReference type="GO" id="GO:0046872">
    <property type="term" value="F:metal ion binding"/>
    <property type="evidence" value="ECO:0007669"/>
    <property type="project" value="InterPro"/>
</dbReference>
<protein>
    <submittedName>
        <fullName evidence="4">Iron-containing alcohol dehydrogenases (Fe-ADH)-like protein</fullName>
    </submittedName>
</protein>
<evidence type="ECO:0000313" key="4">
    <source>
        <dbReference type="EMBL" id="AGM32964.1"/>
    </source>
</evidence>
<evidence type="ECO:0000256" key="1">
    <source>
        <dbReference type="ARBA" id="ARBA00023002"/>
    </source>
</evidence>
<dbReference type="Gene3D" id="1.20.1090.10">
    <property type="entry name" value="Dehydroquinate synthase-like - alpha domain"/>
    <property type="match status" value="1"/>
</dbReference>
<dbReference type="PANTHER" id="PTHR43633">
    <property type="entry name" value="ALCOHOL DEHYDROGENASE YQHD"/>
    <property type="match status" value="1"/>
</dbReference>
<dbReference type="Gene3D" id="3.40.50.1970">
    <property type="match status" value="1"/>
</dbReference>
<reference evidence="4" key="1">
    <citation type="submission" date="2013-03" db="EMBL/GenBank/DDBJ databases">
        <title>Immune-Related transcriptome of Coptotermes formosanus Shiraki workers: the defense mechanism.</title>
        <authorList>
            <person name="Hussain A."/>
            <person name="Li Y.F."/>
            <person name="Wen S.Y."/>
        </authorList>
    </citation>
    <scope>NUCLEOTIDE SEQUENCE</scope>
</reference>
<proteinExistence type="evidence at transcript level"/>